<dbReference type="EMBL" id="CP000821">
    <property type="protein sequence ID" value="ABV36256.1"/>
    <property type="molecule type" value="Genomic_DNA"/>
</dbReference>
<accession>A8FTT3</accession>
<evidence type="ECO:0000259" key="7">
    <source>
        <dbReference type="PROSITE" id="PS50887"/>
    </source>
</evidence>
<evidence type="ECO:0000256" key="2">
    <source>
        <dbReference type="ARBA" id="ARBA00012528"/>
    </source>
</evidence>
<dbReference type="Pfam" id="PF00990">
    <property type="entry name" value="GGDEF"/>
    <property type="match status" value="1"/>
</dbReference>
<comment type="catalytic activity">
    <reaction evidence="3">
        <text>2 GTP = 3',3'-c-di-GMP + 2 diphosphate</text>
        <dbReference type="Rhea" id="RHEA:24898"/>
        <dbReference type="ChEBI" id="CHEBI:33019"/>
        <dbReference type="ChEBI" id="CHEBI:37565"/>
        <dbReference type="ChEBI" id="CHEBI:58805"/>
        <dbReference type="EC" id="2.7.7.65"/>
    </reaction>
</comment>
<feature type="coiled-coil region" evidence="5">
    <location>
        <begin position="137"/>
        <end position="171"/>
    </location>
</feature>
<keyword evidence="4" id="KW-0597">Phosphoprotein</keyword>
<dbReference type="InterPro" id="IPR029787">
    <property type="entry name" value="Nucleotide_cyclase"/>
</dbReference>
<evidence type="ECO:0000256" key="4">
    <source>
        <dbReference type="PROSITE-ProRule" id="PRU00169"/>
    </source>
</evidence>
<dbReference type="GO" id="GO:0043709">
    <property type="term" value="P:cell adhesion involved in single-species biofilm formation"/>
    <property type="evidence" value="ECO:0007669"/>
    <property type="project" value="TreeGrafter"/>
</dbReference>
<dbReference type="Gene3D" id="3.30.70.270">
    <property type="match status" value="1"/>
</dbReference>
<dbReference type="SMART" id="SM00448">
    <property type="entry name" value="REC"/>
    <property type="match status" value="1"/>
</dbReference>
<evidence type="ECO:0000256" key="1">
    <source>
        <dbReference type="ARBA" id="ARBA00001946"/>
    </source>
</evidence>
<dbReference type="InterPro" id="IPR050469">
    <property type="entry name" value="Diguanylate_Cyclase"/>
</dbReference>
<evidence type="ECO:0000256" key="3">
    <source>
        <dbReference type="ARBA" id="ARBA00034247"/>
    </source>
</evidence>
<dbReference type="CDD" id="cd01949">
    <property type="entry name" value="GGDEF"/>
    <property type="match status" value="1"/>
</dbReference>
<dbReference type="GO" id="GO:0000160">
    <property type="term" value="P:phosphorelay signal transduction system"/>
    <property type="evidence" value="ECO:0007669"/>
    <property type="project" value="InterPro"/>
</dbReference>
<dbReference type="NCBIfam" id="TIGR00254">
    <property type="entry name" value="GGDEF"/>
    <property type="match status" value="1"/>
</dbReference>
<reference evidence="8 9" key="1">
    <citation type="submission" date="2007-08" db="EMBL/GenBank/DDBJ databases">
        <title>Complete sequence of Shewanella sediminis HAW-EB3.</title>
        <authorList>
            <consortium name="US DOE Joint Genome Institute"/>
            <person name="Copeland A."/>
            <person name="Lucas S."/>
            <person name="Lapidus A."/>
            <person name="Barry K."/>
            <person name="Glavina del Rio T."/>
            <person name="Dalin E."/>
            <person name="Tice H."/>
            <person name="Pitluck S."/>
            <person name="Chertkov O."/>
            <person name="Brettin T."/>
            <person name="Bruce D."/>
            <person name="Detter J.C."/>
            <person name="Han C."/>
            <person name="Schmutz J."/>
            <person name="Larimer F."/>
            <person name="Land M."/>
            <person name="Hauser L."/>
            <person name="Kyrpides N."/>
            <person name="Kim E."/>
            <person name="Zhao J.-S."/>
            <person name="Richardson P."/>
        </authorList>
    </citation>
    <scope>NUCLEOTIDE SEQUENCE [LARGE SCALE GENOMIC DNA]</scope>
    <source>
        <strain evidence="8 9">HAW-EB3</strain>
    </source>
</reference>
<dbReference type="GO" id="GO:0005886">
    <property type="term" value="C:plasma membrane"/>
    <property type="evidence" value="ECO:0007669"/>
    <property type="project" value="TreeGrafter"/>
</dbReference>
<dbReference type="InterPro" id="IPR043128">
    <property type="entry name" value="Rev_trsase/Diguanyl_cyclase"/>
</dbReference>
<dbReference type="PROSITE" id="PS50110">
    <property type="entry name" value="RESPONSE_REGULATORY"/>
    <property type="match status" value="1"/>
</dbReference>
<feature type="domain" description="GGDEF" evidence="7">
    <location>
        <begin position="199"/>
        <end position="334"/>
    </location>
</feature>
<evidence type="ECO:0000313" key="8">
    <source>
        <dbReference type="EMBL" id="ABV36256.1"/>
    </source>
</evidence>
<dbReference type="HOGENOM" id="CLU_000445_11_28_6"/>
<dbReference type="Gene3D" id="3.40.50.2300">
    <property type="match status" value="1"/>
</dbReference>
<dbReference type="InterPro" id="IPR001789">
    <property type="entry name" value="Sig_transdc_resp-reg_receiver"/>
</dbReference>
<sequence length="344" mass="39019">MRMLMKSNNPNILIVDDKLENLITLERLLEHFDVDLIRASSGKEALAHLLDNDFALVLLDVKMPDMDGYEVAELMRGNSRTKQIPIIFVTAESRGDALIFKGYEAGAVDYLLKPLNASIFRSKVGVFVDLYNQKHALKLKTLEFDQKLAELEELQQQLEETNEQLLMLSTTDGLTSLYNRRKFDDIYLEEWQRASRSQNPISLVMLDIDHFKLYNDTYGHHKGDDCLRTIASALQAMDIRHLDKIARIGGEEFAVILPDTDGDGAMLVAERARIAIENLNIPHETQFSKVTASFGVSSVVPKRELTPKFLMKAVDEALYESKKRGRNGSTLKLLKYGKEQPLAM</sequence>
<dbReference type="EC" id="2.7.7.65" evidence="2"/>
<dbReference type="SMART" id="SM00267">
    <property type="entry name" value="GGDEF"/>
    <property type="match status" value="1"/>
</dbReference>
<dbReference type="Proteomes" id="UP000002015">
    <property type="component" value="Chromosome"/>
</dbReference>
<dbReference type="eggNOG" id="COG3706">
    <property type="taxonomic scope" value="Bacteria"/>
</dbReference>
<name>A8FTT3_SHESH</name>
<dbReference type="SUPFAM" id="SSF52172">
    <property type="entry name" value="CheY-like"/>
    <property type="match status" value="1"/>
</dbReference>
<dbReference type="PROSITE" id="PS50887">
    <property type="entry name" value="GGDEF"/>
    <property type="match status" value="1"/>
</dbReference>
<dbReference type="KEGG" id="sse:Ssed_1645"/>
<organism evidence="8 9">
    <name type="scientific">Shewanella sediminis (strain HAW-EB3)</name>
    <dbReference type="NCBI Taxonomy" id="425104"/>
    <lineage>
        <taxon>Bacteria</taxon>
        <taxon>Pseudomonadati</taxon>
        <taxon>Pseudomonadota</taxon>
        <taxon>Gammaproteobacteria</taxon>
        <taxon>Alteromonadales</taxon>
        <taxon>Shewanellaceae</taxon>
        <taxon>Shewanella</taxon>
    </lineage>
</organism>
<evidence type="ECO:0000256" key="5">
    <source>
        <dbReference type="SAM" id="Coils"/>
    </source>
</evidence>
<dbReference type="InterPro" id="IPR011006">
    <property type="entry name" value="CheY-like_superfamily"/>
</dbReference>
<keyword evidence="5" id="KW-0175">Coiled coil</keyword>
<protein>
    <recommendedName>
        <fullName evidence="2">diguanylate cyclase</fullName>
        <ecNumber evidence="2">2.7.7.65</ecNumber>
    </recommendedName>
</protein>
<proteinExistence type="predicted"/>
<evidence type="ECO:0000313" key="9">
    <source>
        <dbReference type="Proteomes" id="UP000002015"/>
    </source>
</evidence>
<dbReference type="InterPro" id="IPR000160">
    <property type="entry name" value="GGDEF_dom"/>
</dbReference>
<dbReference type="GO" id="GO:1902201">
    <property type="term" value="P:negative regulation of bacterial-type flagellum-dependent cell motility"/>
    <property type="evidence" value="ECO:0007669"/>
    <property type="project" value="TreeGrafter"/>
</dbReference>
<feature type="modified residue" description="4-aspartylphosphate" evidence="4">
    <location>
        <position position="60"/>
    </location>
</feature>
<dbReference type="SUPFAM" id="SSF55073">
    <property type="entry name" value="Nucleotide cyclase"/>
    <property type="match status" value="1"/>
</dbReference>
<comment type="cofactor">
    <cofactor evidence="1">
        <name>Mg(2+)</name>
        <dbReference type="ChEBI" id="CHEBI:18420"/>
    </cofactor>
</comment>
<dbReference type="PANTHER" id="PTHR45138:SF9">
    <property type="entry name" value="DIGUANYLATE CYCLASE DGCM-RELATED"/>
    <property type="match status" value="1"/>
</dbReference>
<dbReference type="GO" id="GO:0052621">
    <property type="term" value="F:diguanylate cyclase activity"/>
    <property type="evidence" value="ECO:0007669"/>
    <property type="project" value="UniProtKB-EC"/>
</dbReference>
<keyword evidence="9" id="KW-1185">Reference proteome</keyword>
<feature type="domain" description="Response regulatory" evidence="6">
    <location>
        <begin position="11"/>
        <end position="128"/>
    </location>
</feature>
<dbReference type="AlphaFoldDB" id="A8FTT3"/>
<dbReference type="PANTHER" id="PTHR45138">
    <property type="entry name" value="REGULATORY COMPONENTS OF SENSORY TRANSDUCTION SYSTEM"/>
    <property type="match status" value="1"/>
</dbReference>
<dbReference type="FunFam" id="3.30.70.270:FF:000001">
    <property type="entry name" value="Diguanylate cyclase domain protein"/>
    <property type="match status" value="1"/>
</dbReference>
<dbReference type="Pfam" id="PF00072">
    <property type="entry name" value="Response_reg"/>
    <property type="match status" value="1"/>
</dbReference>
<evidence type="ECO:0000259" key="6">
    <source>
        <dbReference type="PROSITE" id="PS50110"/>
    </source>
</evidence>
<dbReference type="STRING" id="425104.Ssed_1645"/>
<gene>
    <name evidence="8" type="ordered locus">Ssed_1645</name>
</gene>